<protein>
    <submittedName>
        <fullName evidence="3">Uncharacterized protein</fullName>
    </submittedName>
</protein>
<feature type="coiled-coil region" evidence="1">
    <location>
        <begin position="42"/>
        <end position="71"/>
    </location>
</feature>
<dbReference type="EMBL" id="JAHQIW010004208">
    <property type="protein sequence ID" value="KAJ1361471.1"/>
    <property type="molecule type" value="Genomic_DNA"/>
</dbReference>
<evidence type="ECO:0000256" key="2">
    <source>
        <dbReference type="SAM" id="MobiDB-lite"/>
    </source>
</evidence>
<evidence type="ECO:0000313" key="4">
    <source>
        <dbReference type="Proteomes" id="UP001196413"/>
    </source>
</evidence>
<name>A0AAD5N696_PARTN</name>
<comment type="caution">
    <text evidence="3">The sequence shown here is derived from an EMBL/GenBank/DDBJ whole genome shotgun (WGS) entry which is preliminary data.</text>
</comment>
<reference evidence="3" key="1">
    <citation type="submission" date="2021-06" db="EMBL/GenBank/DDBJ databases">
        <title>Parelaphostrongylus tenuis whole genome reference sequence.</title>
        <authorList>
            <person name="Garwood T.J."/>
            <person name="Larsen P.A."/>
            <person name="Fountain-Jones N.M."/>
            <person name="Garbe J.R."/>
            <person name="Macchietto M.G."/>
            <person name="Kania S.A."/>
            <person name="Gerhold R.W."/>
            <person name="Richards J.E."/>
            <person name="Wolf T.M."/>
        </authorList>
    </citation>
    <scope>NUCLEOTIDE SEQUENCE</scope>
    <source>
        <strain evidence="3">MNPRO001-30</strain>
        <tissue evidence="3">Meninges</tissue>
    </source>
</reference>
<feature type="region of interest" description="Disordered" evidence="2">
    <location>
        <begin position="1"/>
        <end position="21"/>
    </location>
</feature>
<dbReference type="AlphaFoldDB" id="A0AAD5N696"/>
<evidence type="ECO:0000256" key="1">
    <source>
        <dbReference type="SAM" id="Coils"/>
    </source>
</evidence>
<sequence length="76" mass="8983">MSDRERARASNRPDATTARRTRDLRMIQLEDECLKKMADEILAEKRRLCRKQEQLANLLREKEQAEGSEKETPVRL</sequence>
<keyword evidence="1" id="KW-0175">Coiled coil</keyword>
<proteinExistence type="predicted"/>
<organism evidence="3 4">
    <name type="scientific">Parelaphostrongylus tenuis</name>
    <name type="common">Meningeal worm</name>
    <dbReference type="NCBI Taxonomy" id="148309"/>
    <lineage>
        <taxon>Eukaryota</taxon>
        <taxon>Metazoa</taxon>
        <taxon>Ecdysozoa</taxon>
        <taxon>Nematoda</taxon>
        <taxon>Chromadorea</taxon>
        <taxon>Rhabditida</taxon>
        <taxon>Rhabditina</taxon>
        <taxon>Rhabditomorpha</taxon>
        <taxon>Strongyloidea</taxon>
        <taxon>Metastrongylidae</taxon>
        <taxon>Parelaphostrongylus</taxon>
    </lineage>
</organism>
<keyword evidence="4" id="KW-1185">Reference proteome</keyword>
<accession>A0AAD5N696</accession>
<evidence type="ECO:0000313" key="3">
    <source>
        <dbReference type="EMBL" id="KAJ1361471.1"/>
    </source>
</evidence>
<gene>
    <name evidence="3" type="ORF">KIN20_020729</name>
</gene>
<dbReference type="Proteomes" id="UP001196413">
    <property type="component" value="Unassembled WGS sequence"/>
</dbReference>